<dbReference type="PANTHER" id="PTHR43114">
    <property type="entry name" value="ADENINE DEAMINASE"/>
    <property type="match status" value="1"/>
</dbReference>
<comment type="caution">
    <text evidence="8">The sequence shown here is derived from an EMBL/GenBank/DDBJ whole genome shotgun (WGS) entry which is preliminary data.</text>
</comment>
<evidence type="ECO:0000256" key="5">
    <source>
        <dbReference type="PROSITE-ProRule" id="PRU00175"/>
    </source>
</evidence>
<keyword evidence="4" id="KW-0546">Nucleotide metabolism</keyword>
<dbReference type="NCBIfam" id="TIGR01430">
    <property type="entry name" value="aden_deam"/>
    <property type="match status" value="1"/>
</dbReference>
<feature type="domain" description="RING-type" evidence="7">
    <location>
        <begin position="383"/>
        <end position="427"/>
    </location>
</feature>
<evidence type="ECO:0000259" key="7">
    <source>
        <dbReference type="PROSITE" id="PS50089"/>
    </source>
</evidence>
<comment type="similarity">
    <text evidence="4">Belongs to the metallo-dependent hydrolases superfamily. Adenosine and AMP deaminases family. Adenine deaminase type 2 subfamily.</text>
</comment>
<comment type="subcellular location">
    <subcellularLocation>
        <location evidence="4">Cytoplasm</location>
    </subcellularLocation>
    <subcellularLocation>
        <location evidence="4">Nucleus</location>
    </subcellularLocation>
</comment>
<comment type="function">
    <text evidence="4">Catalyzes the hydrolytic deamination of adenine to hypoxanthine. Plays an important role in the purine salvage pathway and in nitrogen catabolism.</text>
</comment>
<keyword evidence="1 4" id="KW-0479">Metal-binding</keyword>
<sequence>MTDDLEAFIKGLPKAELHVHLEGCLTPQLAKRLAKRNDMPLPDSVKKASTAEGFAFHDLTSFLAIYYPAMEVLQTAEDFADLAMDYLTKAHQQNVRYVELFFDPQAHTSRGVPFPTVLNGYRNGLLKAQRELGISASLIMCFLRDMSAEFAMATLMDALPYKDVIIGVGLDSDERGNPPRKFAKVFGRARQEGFLLTMHCDIDQQDSVKHIRQAVHDIGVDRIDHGTNIVEDAELVELVRQKAIGLTCCPVSNSVVTSDFKGKEILQLLRQGVRVTLNSDDPAYFRGYVNENIFKVAWETDVTRKELVQFQRNAFAVSWLSSWRRDRYLEELDVYAKEKARGTLPPEDELLAFEASYAGPQTSQLMERHSAWSTGAAQRNKNCLVCLNAIRQSPKALLCATCPRVMHFACLKEKVAHGGHSTHCPLCVKRRWHLIRAVTPTQCDSHSADDFRMKRIRRFYRWHRYNCKHMEEWQKLQDDGSLESDRQLLINMGAAKIKVKQDPSLTAKPSSAAADSPVGESEEVAGSHINDAGNGPYPESQQQPADSAHAGRPQSGEAAEYYNPDASRLGSERASEAARSLSGSHPVGQGQRERAASAASSSVAPSARSSNRDTQSEKQAASSTSKLNSQVASSVSTSSSSSHASSEPRASMVSSGLRSKLDGASRVASGIASSFLRPKKSDSNVKSESSTRSTAPTTISVSSTGNKSATSLSSKTASKLSEGTNSHASASGVWSRAPSSRATLSQRAENKDESLVSHSEAGTSKVSSRGRSRSRKSGAPAG</sequence>
<feature type="compositionally biased region" description="Polar residues" evidence="6">
    <location>
        <begin position="737"/>
        <end position="747"/>
    </location>
</feature>
<comment type="caution">
    <text evidence="4">Lacks conserved residue(s) required for the propagation of feature annotation.</text>
</comment>
<evidence type="ECO:0000256" key="6">
    <source>
        <dbReference type="SAM" id="MobiDB-lite"/>
    </source>
</evidence>
<dbReference type="EC" id="3.5.4.2" evidence="4"/>
<keyword evidence="4" id="KW-0539">Nucleus</keyword>
<dbReference type="InterPro" id="IPR001841">
    <property type="entry name" value="Znf_RING"/>
</dbReference>
<name>A0ABR0RCB6_9EURO</name>
<feature type="compositionally biased region" description="Low complexity" evidence="6">
    <location>
        <begin position="629"/>
        <end position="645"/>
    </location>
</feature>
<reference evidence="8 9" key="1">
    <citation type="journal article" date="2023" name="Res Sq">
        <title>Genomic and morphological characterization of Knufia obscura isolated from the Mars 2020 spacecraft assembly facility.</title>
        <authorList>
            <person name="Chander A.M."/>
            <person name="Teixeira M.M."/>
            <person name="Singh N.K."/>
            <person name="Williams M.P."/>
            <person name="Parker C.W."/>
            <person name="Leo P."/>
            <person name="Stajich J.E."/>
            <person name="Torok T."/>
            <person name="Tighe S."/>
            <person name="Mason C.E."/>
            <person name="Venkateswaran K."/>
        </authorList>
    </citation>
    <scope>NUCLEOTIDE SEQUENCE [LARGE SCALE GENOMIC DNA]</scope>
    <source>
        <strain evidence="8 9">CCFEE 5817</strain>
    </source>
</reference>
<evidence type="ECO:0000256" key="2">
    <source>
        <dbReference type="ARBA" id="ARBA00022801"/>
    </source>
</evidence>
<dbReference type="HAMAP" id="MF_01962">
    <property type="entry name" value="Adenine_deaminase"/>
    <property type="match status" value="1"/>
</dbReference>
<dbReference type="SUPFAM" id="SSF51556">
    <property type="entry name" value="Metallo-dependent hydrolases"/>
    <property type="match status" value="1"/>
</dbReference>
<keyword evidence="9" id="KW-1185">Reference proteome</keyword>
<feature type="binding site" evidence="4">
    <location>
        <position position="199"/>
    </location>
    <ligand>
        <name>Zn(2+)</name>
        <dbReference type="ChEBI" id="CHEBI:29105"/>
        <note>catalytic</note>
    </ligand>
</feature>
<evidence type="ECO:0000313" key="8">
    <source>
        <dbReference type="EMBL" id="KAK5938260.1"/>
    </source>
</evidence>
<feature type="site" description="Important for catalytic activity" evidence="4">
    <location>
        <position position="225"/>
    </location>
</feature>
<dbReference type="InterPro" id="IPR032466">
    <property type="entry name" value="Metal_Hydrolase"/>
</dbReference>
<gene>
    <name evidence="8" type="primary">AAH1_2</name>
    <name evidence="4" type="synonym">AAH1</name>
    <name evidence="8" type="ORF">PMZ80_009230</name>
</gene>
<comment type="catalytic activity">
    <reaction evidence="4">
        <text>adenine + H2O + H(+) = hypoxanthine + NH4(+)</text>
        <dbReference type="Rhea" id="RHEA:23688"/>
        <dbReference type="ChEBI" id="CHEBI:15377"/>
        <dbReference type="ChEBI" id="CHEBI:15378"/>
        <dbReference type="ChEBI" id="CHEBI:16708"/>
        <dbReference type="ChEBI" id="CHEBI:17368"/>
        <dbReference type="ChEBI" id="CHEBI:28938"/>
        <dbReference type="EC" id="3.5.4.2"/>
    </reaction>
</comment>
<evidence type="ECO:0000313" key="9">
    <source>
        <dbReference type="Proteomes" id="UP001334248"/>
    </source>
</evidence>
<feature type="compositionally biased region" description="Low complexity" evidence="6">
    <location>
        <begin position="596"/>
        <end position="609"/>
    </location>
</feature>
<organism evidence="8 9">
    <name type="scientific">Knufia obscura</name>
    <dbReference type="NCBI Taxonomy" id="1635080"/>
    <lineage>
        <taxon>Eukaryota</taxon>
        <taxon>Fungi</taxon>
        <taxon>Dikarya</taxon>
        <taxon>Ascomycota</taxon>
        <taxon>Pezizomycotina</taxon>
        <taxon>Eurotiomycetes</taxon>
        <taxon>Chaetothyriomycetidae</taxon>
        <taxon>Chaetothyriales</taxon>
        <taxon>Trichomeriaceae</taxon>
        <taxon>Knufia</taxon>
    </lineage>
</organism>
<dbReference type="Gene3D" id="3.20.20.140">
    <property type="entry name" value="Metal-dependent hydrolases"/>
    <property type="match status" value="1"/>
</dbReference>
<dbReference type="GeneID" id="90002679"/>
<keyword evidence="4" id="KW-0963">Cytoplasm</keyword>
<feature type="compositionally biased region" description="Polar residues" evidence="6">
    <location>
        <begin position="617"/>
        <end position="628"/>
    </location>
</feature>
<feature type="binding site" evidence="4">
    <location>
        <position position="281"/>
    </location>
    <ligand>
        <name>substrate</name>
    </ligand>
</feature>
<dbReference type="RefSeq" id="XP_064726350.1">
    <property type="nucleotide sequence ID" value="XM_064877625.1"/>
</dbReference>
<evidence type="ECO:0000256" key="4">
    <source>
        <dbReference type="HAMAP-Rule" id="MF_03145"/>
    </source>
</evidence>
<dbReference type="CDD" id="cd15489">
    <property type="entry name" value="PHD_SF"/>
    <property type="match status" value="1"/>
</dbReference>
<evidence type="ECO:0000256" key="3">
    <source>
        <dbReference type="ARBA" id="ARBA00022833"/>
    </source>
</evidence>
<protein>
    <recommendedName>
        <fullName evidence="4">Adenine deaminase</fullName>
        <shortName evidence="4">ADE</shortName>
        <ecNumber evidence="4">3.5.4.2</ecNumber>
    </recommendedName>
    <alternativeName>
        <fullName evidence="4">Adenine aminohydrolase</fullName>
        <shortName evidence="4">AAH</shortName>
    </alternativeName>
</protein>
<dbReference type="EMBL" id="JAVHJV010000013">
    <property type="protein sequence ID" value="KAK5938260.1"/>
    <property type="molecule type" value="Genomic_DNA"/>
</dbReference>
<dbReference type="Pfam" id="PF00962">
    <property type="entry name" value="A_deaminase"/>
    <property type="match status" value="1"/>
</dbReference>
<dbReference type="PROSITE" id="PS50089">
    <property type="entry name" value="ZF_RING_2"/>
    <property type="match status" value="1"/>
</dbReference>
<dbReference type="CDD" id="cd01320">
    <property type="entry name" value="ADA"/>
    <property type="match status" value="1"/>
</dbReference>
<dbReference type="InterPro" id="IPR006330">
    <property type="entry name" value="Ado/ade_deaminase"/>
</dbReference>
<dbReference type="SUPFAM" id="SSF57903">
    <property type="entry name" value="FYVE/PHD zinc finger"/>
    <property type="match status" value="1"/>
</dbReference>
<feature type="region of interest" description="Disordered" evidence="6">
    <location>
        <begin position="501"/>
        <end position="782"/>
    </location>
</feature>
<dbReference type="InterPro" id="IPR001365">
    <property type="entry name" value="A_deaminase_dom"/>
</dbReference>
<evidence type="ECO:0000256" key="1">
    <source>
        <dbReference type="ARBA" id="ARBA00022723"/>
    </source>
</evidence>
<dbReference type="InterPro" id="IPR011011">
    <property type="entry name" value="Znf_FYVE_PHD"/>
</dbReference>
<feature type="binding site" evidence="4">
    <location>
        <position position="20"/>
    </location>
    <ligand>
        <name>Zn(2+)</name>
        <dbReference type="ChEBI" id="CHEBI:29105"/>
        <note>catalytic</note>
    </ligand>
</feature>
<feature type="compositionally biased region" description="Polar residues" evidence="6">
    <location>
        <begin position="686"/>
        <end position="707"/>
    </location>
</feature>
<proteinExistence type="inferred from homology"/>
<dbReference type="PANTHER" id="PTHR43114:SF7">
    <property type="entry name" value="ADENOSINE DEAMINASE DOMAIN-CONTAINING PROTEIN"/>
    <property type="match status" value="1"/>
</dbReference>
<feature type="compositionally biased region" description="Low complexity" evidence="6">
    <location>
        <begin position="708"/>
        <end position="721"/>
    </location>
</feature>
<accession>A0ABR0RCB6</accession>
<dbReference type="GO" id="GO:0016787">
    <property type="term" value="F:hydrolase activity"/>
    <property type="evidence" value="ECO:0007669"/>
    <property type="project" value="UniProtKB-KW"/>
</dbReference>
<keyword evidence="2 4" id="KW-0378">Hydrolase</keyword>
<feature type="binding site" evidence="4">
    <location>
        <position position="280"/>
    </location>
    <ligand>
        <name>Zn(2+)</name>
        <dbReference type="ChEBI" id="CHEBI:29105"/>
        <note>catalytic</note>
    </ligand>
</feature>
<keyword evidence="3 4" id="KW-0862">Zinc</keyword>
<dbReference type="Gene3D" id="3.30.40.10">
    <property type="entry name" value="Zinc/RING finger domain, C3HC4 (zinc finger)"/>
    <property type="match status" value="1"/>
</dbReference>
<comment type="cofactor">
    <cofactor evidence="4">
        <name>Zn(2+)</name>
        <dbReference type="ChEBI" id="CHEBI:29105"/>
    </cofactor>
    <text evidence="4">Binds 1 zinc ion per subunit.</text>
</comment>
<feature type="binding site" evidence="4">
    <location>
        <position position="18"/>
    </location>
    <ligand>
        <name>Zn(2+)</name>
        <dbReference type="ChEBI" id="CHEBI:29105"/>
        <note>catalytic</note>
    </ligand>
</feature>
<dbReference type="InterPro" id="IPR028892">
    <property type="entry name" value="ADE"/>
</dbReference>
<dbReference type="InterPro" id="IPR013083">
    <property type="entry name" value="Znf_RING/FYVE/PHD"/>
</dbReference>
<dbReference type="Proteomes" id="UP001334248">
    <property type="component" value="Unassembled WGS sequence"/>
</dbReference>
<keyword evidence="5" id="KW-0863">Zinc-finger</keyword>